<keyword evidence="2" id="KW-1185">Reference proteome</keyword>
<dbReference type="AlphaFoldDB" id="A0A5C3KAJ7"/>
<evidence type="ECO:0000313" key="1">
    <source>
        <dbReference type="EMBL" id="TFK16904.1"/>
    </source>
</evidence>
<evidence type="ECO:0008006" key="3">
    <source>
        <dbReference type="Google" id="ProtNLM"/>
    </source>
</evidence>
<dbReference type="STRING" id="230819.A0A5C3KAJ7"/>
<proteinExistence type="predicted"/>
<accession>A0A5C3KAJ7</accession>
<gene>
    <name evidence="1" type="ORF">FA15DRAFT_551211</name>
</gene>
<feature type="non-terminal residue" evidence="1">
    <location>
        <position position="1"/>
    </location>
</feature>
<dbReference type="EMBL" id="ML210610">
    <property type="protein sequence ID" value="TFK16904.1"/>
    <property type="molecule type" value="Genomic_DNA"/>
</dbReference>
<organism evidence="1 2">
    <name type="scientific">Coprinopsis marcescibilis</name>
    <name type="common">Agaric fungus</name>
    <name type="synonym">Psathyrella marcescibilis</name>
    <dbReference type="NCBI Taxonomy" id="230819"/>
    <lineage>
        <taxon>Eukaryota</taxon>
        <taxon>Fungi</taxon>
        <taxon>Dikarya</taxon>
        <taxon>Basidiomycota</taxon>
        <taxon>Agaricomycotina</taxon>
        <taxon>Agaricomycetes</taxon>
        <taxon>Agaricomycetidae</taxon>
        <taxon>Agaricales</taxon>
        <taxon>Agaricineae</taxon>
        <taxon>Psathyrellaceae</taxon>
        <taxon>Coprinopsis</taxon>
    </lineage>
</organism>
<protein>
    <recommendedName>
        <fullName evidence="3">HTH CENPB-type domain-containing protein</fullName>
    </recommendedName>
</protein>
<dbReference type="Proteomes" id="UP000307440">
    <property type="component" value="Unassembled WGS sequence"/>
</dbReference>
<evidence type="ECO:0000313" key="2">
    <source>
        <dbReference type="Proteomes" id="UP000307440"/>
    </source>
</evidence>
<reference evidence="1 2" key="1">
    <citation type="journal article" date="2019" name="Nat. Ecol. Evol.">
        <title>Megaphylogeny resolves global patterns of mushroom evolution.</title>
        <authorList>
            <person name="Varga T."/>
            <person name="Krizsan K."/>
            <person name="Foldi C."/>
            <person name="Dima B."/>
            <person name="Sanchez-Garcia M."/>
            <person name="Sanchez-Ramirez S."/>
            <person name="Szollosi G.J."/>
            <person name="Szarkandi J.G."/>
            <person name="Papp V."/>
            <person name="Albert L."/>
            <person name="Andreopoulos W."/>
            <person name="Angelini C."/>
            <person name="Antonin V."/>
            <person name="Barry K.W."/>
            <person name="Bougher N.L."/>
            <person name="Buchanan P."/>
            <person name="Buyck B."/>
            <person name="Bense V."/>
            <person name="Catcheside P."/>
            <person name="Chovatia M."/>
            <person name="Cooper J."/>
            <person name="Damon W."/>
            <person name="Desjardin D."/>
            <person name="Finy P."/>
            <person name="Geml J."/>
            <person name="Haridas S."/>
            <person name="Hughes K."/>
            <person name="Justo A."/>
            <person name="Karasinski D."/>
            <person name="Kautmanova I."/>
            <person name="Kiss B."/>
            <person name="Kocsube S."/>
            <person name="Kotiranta H."/>
            <person name="LaButti K.M."/>
            <person name="Lechner B.E."/>
            <person name="Liimatainen K."/>
            <person name="Lipzen A."/>
            <person name="Lukacs Z."/>
            <person name="Mihaltcheva S."/>
            <person name="Morgado L.N."/>
            <person name="Niskanen T."/>
            <person name="Noordeloos M.E."/>
            <person name="Ohm R.A."/>
            <person name="Ortiz-Santana B."/>
            <person name="Ovrebo C."/>
            <person name="Racz N."/>
            <person name="Riley R."/>
            <person name="Savchenko A."/>
            <person name="Shiryaev A."/>
            <person name="Soop K."/>
            <person name="Spirin V."/>
            <person name="Szebenyi C."/>
            <person name="Tomsovsky M."/>
            <person name="Tulloss R.E."/>
            <person name="Uehling J."/>
            <person name="Grigoriev I.V."/>
            <person name="Vagvolgyi C."/>
            <person name="Papp T."/>
            <person name="Martin F.M."/>
            <person name="Miettinen O."/>
            <person name="Hibbett D.S."/>
            <person name="Nagy L.G."/>
        </authorList>
    </citation>
    <scope>NUCLEOTIDE SEQUENCE [LARGE SCALE GENOMIC DNA]</scope>
    <source>
        <strain evidence="1 2">CBS 121175</strain>
    </source>
</reference>
<dbReference type="OrthoDB" id="2668963at2759"/>
<name>A0A5C3KAJ7_COPMA</name>
<feature type="non-terminal residue" evidence="1">
    <location>
        <position position="111"/>
    </location>
</feature>
<sequence length="111" mass="12734">ICNLVKQEYLASIKKPHPNITLNHNTLRNLVNGGTTIQDFNDAKCWLTKEERREVINTIIKFAAWGQPFSYARLKEHVDAICRARLGKKFPVGGVGPRWGQRFVEQNSEEL</sequence>